<proteinExistence type="predicted"/>
<sequence length="152" mass="16795">MSWDLLADDAPELAARARRLFAETHGYAFLATISADGSPRVHSVAPLVTPSAVHLAVRWDSPKLRDLHAVPRFALHSSVHPPDDEELAVRGTAVVTSDDQVRRAVAEERVSGAELDDSMALLALTPEWVSWRVWHDGHPRRVLWRTGDLGRG</sequence>
<dbReference type="SUPFAM" id="SSF50475">
    <property type="entry name" value="FMN-binding split barrel"/>
    <property type="match status" value="1"/>
</dbReference>
<protein>
    <recommendedName>
        <fullName evidence="1">Pyridoxamine 5'-phosphate oxidase N-terminal domain-containing protein</fullName>
    </recommendedName>
</protein>
<feature type="domain" description="Pyridoxamine 5'-phosphate oxidase N-terminal" evidence="1">
    <location>
        <begin position="20"/>
        <end position="129"/>
    </location>
</feature>
<dbReference type="EMBL" id="CADCUS010000580">
    <property type="protein sequence ID" value="CAA9444392.1"/>
    <property type="molecule type" value="Genomic_DNA"/>
</dbReference>
<dbReference type="InterPro" id="IPR011576">
    <property type="entry name" value="Pyridox_Oxase_N"/>
</dbReference>
<dbReference type="Pfam" id="PF01243">
    <property type="entry name" value="PNPOx_N"/>
    <property type="match status" value="1"/>
</dbReference>
<accession>A0A6J4QLP3</accession>
<gene>
    <name evidence="2" type="ORF">AVDCRST_MAG66-4292</name>
</gene>
<evidence type="ECO:0000313" key="2">
    <source>
        <dbReference type="EMBL" id="CAA9444392.1"/>
    </source>
</evidence>
<name>A0A6J4QLP3_9PSEU</name>
<dbReference type="Gene3D" id="2.30.110.10">
    <property type="entry name" value="Electron Transport, Fmn-binding Protein, Chain A"/>
    <property type="match status" value="1"/>
</dbReference>
<evidence type="ECO:0000259" key="1">
    <source>
        <dbReference type="Pfam" id="PF01243"/>
    </source>
</evidence>
<reference evidence="2" key="1">
    <citation type="submission" date="2020-02" db="EMBL/GenBank/DDBJ databases">
        <authorList>
            <person name="Meier V. D."/>
        </authorList>
    </citation>
    <scope>NUCLEOTIDE SEQUENCE</scope>
    <source>
        <strain evidence="2">AVDCRST_MAG66</strain>
    </source>
</reference>
<organism evidence="2">
    <name type="scientific">uncultured Pseudonocardia sp</name>
    <dbReference type="NCBI Taxonomy" id="211455"/>
    <lineage>
        <taxon>Bacteria</taxon>
        <taxon>Bacillati</taxon>
        <taxon>Actinomycetota</taxon>
        <taxon>Actinomycetes</taxon>
        <taxon>Pseudonocardiales</taxon>
        <taxon>Pseudonocardiaceae</taxon>
        <taxon>Pseudonocardia</taxon>
        <taxon>environmental samples</taxon>
    </lineage>
</organism>
<dbReference type="AlphaFoldDB" id="A0A6J4QLP3"/>
<dbReference type="InterPro" id="IPR012349">
    <property type="entry name" value="Split_barrel_FMN-bd"/>
</dbReference>